<gene>
    <name evidence="16" type="ORF">QBC37DRAFT_290832</name>
</gene>
<name>A0AAN7B514_9PEZI</name>
<dbReference type="SMART" id="SM00904">
    <property type="entry name" value="Flavokinase"/>
    <property type="match status" value="1"/>
</dbReference>
<feature type="region of interest" description="Disordered" evidence="14">
    <location>
        <begin position="1"/>
        <end position="96"/>
    </location>
</feature>
<evidence type="ECO:0000256" key="14">
    <source>
        <dbReference type="SAM" id="MobiDB-lite"/>
    </source>
</evidence>
<evidence type="ECO:0000256" key="9">
    <source>
        <dbReference type="ARBA" id="ARBA00022741"/>
    </source>
</evidence>
<evidence type="ECO:0000256" key="1">
    <source>
        <dbReference type="ARBA" id="ARBA00003572"/>
    </source>
</evidence>
<keyword evidence="11" id="KW-0067">ATP-binding</keyword>
<keyword evidence="10" id="KW-0418">Kinase</keyword>
<evidence type="ECO:0000313" key="16">
    <source>
        <dbReference type="EMBL" id="KAK4211178.1"/>
    </source>
</evidence>
<proteinExistence type="inferred from homology"/>
<dbReference type="Proteomes" id="UP001301769">
    <property type="component" value="Unassembled WGS sequence"/>
</dbReference>
<evidence type="ECO:0000256" key="3">
    <source>
        <dbReference type="ARBA" id="ARBA00010108"/>
    </source>
</evidence>
<accession>A0AAN7B514</accession>
<dbReference type="EMBL" id="MU858155">
    <property type="protein sequence ID" value="KAK4211178.1"/>
    <property type="molecule type" value="Genomic_DNA"/>
</dbReference>
<comment type="catalytic activity">
    <reaction evidence="13">
        <text>riboflavin + ATP = FMN + ADP + H(+)</text>
        <dbReference type="Rhea" id="RHEA:14357"/>
        <dbReference type="ChEBI" id="CHEBI:15378"/>
        <dbReference type="ChEBI" id="CHEBI:30616"/>
        <dbReference type="ChEBI" id="CHEBI:57986"/>
        <dbReference type="ChEBI" id="CHEBI:58210"/>
        <dbReference type="ChEBI" id="CHEBI:456216"/>
        <dbReference type="EC" id="2.7.1.26"/>
    </reaction>
</comment>
<organism evidence="16 17">
    <name type="scientific">Rhypophila decipiens</name>
    <dbReference type="NCBI Taxonomy" id="261697"/>
    <lineage>
        <taxon>Eukaryota</taxon>
        <taxon>Fungi</taxon>
        <taxon>Dikarya</taxon>
        <taxon>Ascomycota</taxon>
        <taxon>Pezizomycotina</taxon>
        <taxon>Sordariomycetes</taxon>
        <taxon>Sordariomycetidae</taxon>
        <taxon>Sordariales</taxon>
        <taxon>Naviculisporaceae</taxon>
        <taxon>Rhypophila</taxon>
    </lineage>
</organism>
<dbReference type="AlphaFoldDB" id="A0AAN7B514"/>
<feature type="domain" description="Riboflavin kinase" evidence="15">
    <location>
        <begin position="386"/>
        <end position="533"/>
    </location>
</feature>
<comment type="function">
    <text evidence="1">Catalyzes the phosphorylation of riboflavin (vitamin B2) to form flavin mononucleotide (FMN) coenzyme.</text>
</comment>
<dbReference type="GO" id="GO:0009398">
    <property type="term" value="P:FMN biosynthetic process"/>
    <property type="evidence" value="ECO:0007669"/>
    <property type="project" value="TreeGrafter"/>
</dbReference>
<evidence type="ECO:0000256" key="11">
    <source>
        <dbReference type="ARBA" id="ARBA00022840"/>
    </source>
</evidence>
<feature type="compositionally biased region" description="Low complexity" evidence="14">
    <location>
        <begin position="59"/>
        <end position="95"/>
    </location>
</feature>
<dbReference type="InterPro" id="IPR015865">
    <property type="entry name" value="Riboflavin_kinase_bac/euk"/>
</dbReference>
<dbReference type="InterPro" id="IPR023465">
    <property type="entry name" value="Riboflavin_kinase_dom_sf"/>
</dbReference>
<evidence type="ECO:0000256" key="13">
    <source>
        <dbReference type="ARBA" id="ARBA00047880"/>
    </source>
</evidence>
<reference evidence="16" key="1">
    <citation type="journal article" date="2023" name="Mol. Phylogenet. Evol.">
        <title>Genome-scale phylogeny and comparative genomics of the fungal order Sordariales.</title>
        <authorList>
            <person name="Hensen N."/>
            <person name="Bonometti L."/>
            <person name="Westerberg I."/>
            <person name="Brannstrom I.O."/>
            <person name="Guillou S."/>
            <person name="Cros-Aarteil S."/>
            <person name="Calhoun S."/>
            <person name="Haridas S."/>
            <person name="Kuo A."/>
            <person name="Mondo S."/>
            <person name="Pangilinan J."/>
            <person name="Riley R."/>
            <person name="LaButti K."/>
            <person name="Andreopoulos B."/>
            <person name="Lipzen A."/>
            <person name="Chen C."/>
            <person name="Yan M."/>
            <person name="Daum C."/>
            <person name="Ng V."/>
            <person name="Clum A."/>
            <person name="Steindorff A."/>
            <person name="Ohm R.A."/>
            <person name="Martin F."/>
            <person name="Silar P."/>
            <person name="Natvig D.O."/>
            <person name="Lalanne C."/>
            <person name="Gautier V."/>
            <person name="Ament-Velasquez S.L."/>
            <person name="Kruys A."/>
            <person name="Hutchinson M.I."/>
            <person name="Powell A.J."/>
            <person name="Barry K."/>
            <person name="Miller A.N."/>
            <person name="Grigoriev I.V."/>
            <person name="Debuchy R."/>
            <person name="Gladieux P."/>
            <person name="Hiltunen Thoren M."/>
            <person name="Johannesson H."/>
        </authorList>
    </citation>
    <scope>NUCLEOTIDE SEQUENCE</scope>
    <source>
        <strain evidence="16">PSN293</strain>
    </source>
</reference>
<keyword evidence="7" id="KW-0288">FMN</keyword>
<evidence type="ECO:0000256" key="2">
    <source>
        <dbReference type="ARBA" id="ARBA00005201"/>
    </source>
</evidence>
<sequence length="601" mass="64981">MYHDQGNYSPSYSSRPPSRPGSRGNGNNYGQYQDPMTETSQGLHPPNRLRVMTSMPNLSSRYDNSPVSSVSSRPRPLQPTSANPTSSTSGTTPKSLLNSALHFAGGLIPHPQESTKHHTILRHSPALIFYRGPKTSLAITIFSSPSHPLPPDRTLWLQQRGFSGDTGLKLKSLVGATSSWMDVTPSTQVKVSDLEPETSRAWERDISKASRKLSREMGPKAHVPRQTHVVRIPEAAEDGYFRLVLCVGGLASGSKRKTLCQSPVFRVASTSSDSSVLKGASLSTMPIEMGVKVASFMASNVVQRYAAPVVAVADRVRPGMIKEEVGKRAFKTVGKQVRNMNGPGSERDGTFYGFDTAGPGGDVMGMGTMGTMGMGGMVVGGEEGPEQPFPIKFQGRVGTGTGRGRMELGMPTTNLVDVPGDIKVNLRGVYFGWACVLPGRGVDPAIIAENCWYEAVIMATKSAYASVIAETDIKVYLAHEFGDGVRFTDAKMKVIVMGFIRPEVQPAQGTVASVQDRLEMASQDVMVTMASLGRENWGPDMTLDRLKTAKSSRSLGDKFNDARTKVQRTVEKVPVHGVGIRTFGGEERDRIHGTGGYWVAR</sequence>
<dbReference type="PANTHER" id="PTHR22749">
    <property type="entry name" value="RIBOFLAVIN KINASE/FMN ADENYLYLTRANSFERASE"/>
    <property type="match status" value="1"/>
</dbReference>
<evidence type="ECO:0000256" key="8">
    <source>
        <dbReference type="ARBA" id="ARBA00022679"/>
    </source>
</evidence>
<dbReference type="PANTHER" id="PTHR22749:SF6">
    <property type="entry name" value="RIBOFLAVIN KINASE"/>
    <property type="match status" value="1"/>
</dbReference>
<evidence type="ECO:0000256" key="10">
    <source>
        <dbReference type="ARBA" id="ARBA00022777"/>
    </source>
</evidence>
<dbReference type="GO" id="GO:0008531">
    <property type="term" value="F:riboflavin kinase activity"/>
    <property type="evidence" value="ECO:0007669"/>
    <property type="project" value="UniProtKB-EC"/>
</dbReference>
<evidence type="ECO:0000256" key="7">
    <source>
        <dbReference type="ARBA" id="ARBA00022643"/>
    </source>
</evidence>
<keyword evidence="6" id="KW-0285">Flavoprotein</keyword>
<keyword evidence="8" id="KW-0808">Transferase</keyword>
<dbReference type="GO" id="GO:0009231">
    <property type="term" value="P:riboflavin biosynthetic process"/>
    <property type="evidence" value="ECO:0007669"/>
    <property type="project" value="InterPro"/>
</dbReference>
<dbReference type="EC" id="2.7.1.26" evidence="4"/>
<dbReference type="Pfam" id="PF01687">
    <property type="entry name" value="Flavokinase"/>
    <property type="match status" value="1"/>
</dbReference>
<dbReference type="SUPFAM" id="SSF82114">
    <property type="entry name" value="Riboflavin kinase-like"/>
    <property type="match status" value="1"/>
</dbReference>
<reference evidence="16" key="2">
    <citation type="submission" date="2023-05" db="EMBL/GenBank/DDBJ databases">
        <authorList>
            <consortium name="Lawrence Berkeley National Laboratory"/>
            <person name="Steindorff A."/>
            <person name="Hensen N."/>
            <person name="Bonometti L."/>
            <person name="Westerberg I."/>
            <person name="Brannstrom I.O."/>
            <person name="Guillou S."/>
            <person name="Cros-Aarteil S."/>
            <person name="Calhoun S."/>
            <person name="Haridas S."/>
            <person name="Kuo A."/>
            <person name="Mondo S."/>
            <person name="Pangilinan J."/>
            <person name="Riley R."/>
            <person name="Labutti K."/>
            <person name="Andreopoulos B."/>
            <person name="Lipzen A."/>
            <person name="Chen C."/>
            <person name="Yanf M."/>
            <person name="Daum C."/>
            <person name="Ng V."/>
            <person name="Clum A."/>
            <person name="Ohm R."/>
            <person name="Martin F."/>
            <person name="Silar P."/>
            <person name="Natvig D."/>
            <person name="Lalanne C."/>
            <person name="Gautier V."/>
            <person name="Ament-Velasquez S.L."/>
            <person name="Kruys A."/>
            <person name="Hutchinson M.I."/>
            <person name="Powell A.J."/>
            <person name="Barry K."/>
            <person name="Miller A.N."/>
            <person name="Grigoriev I.V."/>
            <person name="Debuchy R."/>
            <person name="Gladieux P."/>
            <person name="Thoren M.H."/>
            <person name="Johannesson H."/>
        </authorList>
    </citation>
    <scope>NUCLEOTIDE SEQUENCE</scope>
    <source>
        <strain evidence="16">PSN293</strain>
    </source>
</reference>
<dbReference type="Gene3D" id="2.40.30.30">
    <property type="entry name" value="Riboflavin kinase-like"/>
    <property type="match status" value="1"/>
</dbReference>
<comment type="similarity">
    <text evidence="3">Belongs to the flavokinase family.</text>
</comment>
<comment type="pathway">
    <text evidence="2">Cofactor biosynthesis; FMN biosynthesis; FMN from riboflavin (ATP route): step 1/1.</text>
</comment>
<evidence type="ECO:0000313" key="17">
    <source>
        <dbReference type="Proteomes" id="UP001301769"/>
    </source>
</evidence>
<evidence type="ECO:0000256" key="4">
    <source>
        <dbReference type="ARBA" id="ARBA00012105"/>
    </source>
</evidence>
<dbReference type="GO" id="GO:0005524">
    <property type="term" value="F:ATP binding"/>
    <property type="evidence" value="ECO:0007669"/>
    <property type="project" value="UniProtKB-KW"/>
</dbReference>
<comment type="caution">
    <text evidence="16">The sequence shown here is derived from an EMBL/GenBank/DDBJ whole genome shotgun (WGS) entry which is preliminary data.</text>
</comment>
<keyword evidence="9" id="KW-0547">Nucleotide-binding</keyword>
<evidence type="ECO:0000256" key="5">
    <source>
        <dbReference type="ARBA" id="ARBA00017394"/>
    </source>
</evidence>
<protein>
    <recommendedName>
        <fullName evidence="5">Riboflavin kinase</fullName>
        <ecNumber evidence="4">2.7.1.26</ecNumber>
    </recommendedName>
    <alternativeName>
        <fullName evidence="12">Flavin mononucleotide kinase 1</fullName>
    </alternativeName>
</protein>
<dbReference type="InterPro" id="IPR023468">
    <property type="entry name" value="Riboflavin_kinase"/>
</dbReference>
<dbReference type="GO" id="GO:0005739">
    <property type="term" value="C:mitochondrion"/>
    <property type="evidence" value="ECO:0007669"/>
    <property type="project" value="TreeGrafter"/>
</dbReference>
<evidence type="ECO:0000259" key="15">
    <source>
        <dbReference type="SMART" id="SM00904"/>
    </source>
</evidence>
<keyword evidence="17" id="KW-1185">Reference proteome</keyword>
<feature type="compositionally biased region" description="Low complexity" evidence="14">
    <location>
        <begin position="1"/>
        <end position="30"/>
    </location>
</feature>
<evidence type="ECO:0000256" key="12">
    <source>
        <dbReference type="ARBA" id="ARBA00029960"/>
    </source>
</evidence>
<evidence type="ECO:0000256" key="6">
    <source>
        <dbReference type="ARBA" id="ARBA00022630"/>
    </source>
</evidence>